<evidence type="ECO:0008006" key="3">
    <source>
        <dbReference type="Google" id="ProtNLM"/>
    </source>
</evidence>
<dbReference type="Proteomes" id="UP000027600">
    <property type="component" value="Chromosome I"/>
</dbReference>
<dbReference type="SUPFAM" id="SSF56784">
    <property type="entry name" value="HAD-like"/>
    <property type="match status" value="1"/>
</dbReference>
<organism evidence="1 2">
    <name type="scientific">Ruminococcus bicirculans</name>
    <name type="common">ex Wegman et al. 2014</name>
    <dbReference type="NCBI Taxonomy" id="1160721"/>
    <lineage>
        <taxon>Bacteria</taxon>
        <taxon>Bacillati</taxon>
        <taxon>Bacillota</taxon>
        <taxon>Clostridia</taxon>
        <taxon>Eubacteriales</taxon>
        <taxon>Oscillospiraceae</taxon>
        <taxon>Ruminococcus</taxon>
    </lineage>
</organism>
<proteinExistence type="predicted"/>
<accession>A0ABP1WH45</accession>
<evidence type="ECO:0000313" key="2">
    <source>
        <dbReference type="Proteomes" id="UP000027600"/>
    </source>
</evidence>
<dbReference type="PANTHER" id="PTHR18901">
    <property type="entry name" value="2-DEOXYGLUCOSE-6-PHOSPHATE PHOSPHATASE 2"/>
    <property type="match status" value="1"/>
</dbReference>
<protein>
    <recommendedName>
        <fullName evidence="3">HAD family phosphatase</fullName>
    </recommendedName>
</protein>
<gene>
    <name evidence="1" type="ORF">RBI_I01046</name>
</gene>
<dbReference type="InterPro" id="IPR036412">
    <property type="entry name" value="HAD-like_sf"/>
</dbReference>
<dbReference type="Gene3D" id="1.10.150.240">
    <property type="entry name" value="Putative phosphatase, domain 2"/>
    <property type="match status" value="1"/>
</dbReference>
<dbReference type="InterPro" id="IPR023198">
    <property type="entry name" value="PGP-like_dom2"/>
</dbReference>
<dbReference type="InterPro" id="IPR023214">
    <property type="entry name" value="HAD_sf"/>
</dbReference>
<reference evidence="1 2" key="1">
    <citation type="journal article" date="2014" name="Int. J. Syst. Evol. Microbiol.">
        <title>Complete genome of a new Firmicutes species belonging to the dominant human colonic microbiota ('Ruminococcus bicirculans') reveals two chromosomes and a selective capacity to utilize plant glucans.</title>
        <authorList>
            <consortium name="NISC Comparative Sequencing Program"/>
            <person name="Wegmann U."/>
            <person name="Louis P."/>
            <person name="Goesmann A."/>
            <person name="Henrissat B."/>
            <person name="Duncan S.H."/>
            <person name="Flint H.J."/>
        </authorList>
    </citation>
    <scope>NUCLEOTIDE SEQUENCE [LARGE SCALE GENOMIC DNA]</scope>
    <source>
        <strain evidence="1 2">80/3</strain>
    </source>
</reference>
<sequence>MGLKLSELDGIVFDMDGVIFDSEVIGLESWERLGKKYGLTNVHENAMKCIGRSTVDTMAILEAAYGDKVSIPELYDEAKAICADIIAECGLPLKSGVRELLSYLKERDIKVGLASSTSYKGVIKNLKGAGLLDYFHVIIGGDMIKHSKPQPEIYLLACEKLGVRPEKTVAVEDSYNGIKAAYNAKMIPIMVPDLIAPTDEILSMVYKKMDSLDAVLEYFKA</sequence>
<dbReference type="Gene3D" id="3.40.50.1000">
    <property type="entry name" value="HAD superfamily/HAD-like"/>
    <property type="match status" value="1"/>
</dbReference>
<name>A0ABP1WH45_9FIRM</name>
<keyword evidence="2" id="KW-1185">Reference proteome</keyword>
<dbReference type="Pfam" id="PF13419">
    <property type="entry name" value="HAD_2"/>
    <property type="match status" value="1"/>
</dbReference>
<dbReference type="InterPro" id="IPR041492">
    <property type="entry name" value="HAD_2"/>
</dbReference>
<evidence type="ECO:0000313" key="1">
    <source>
        <dbReference type="EMBL" id="CCO04760.1"/>
    </source>
</evidence>
<dbReference type="SFLD" id="SFLDS00003">
    <property type="entry name" value="Haloacid_Dehalogenase"/>
    <property type="match status" value="1"/>
</dbReference>
<dbReference type="NCBIfam" id="TIGR01549">
    <property type="entry name" value="HAD-SF-IA-v1"/>
    <property type="match status" value="1"/>
</dbReference>
<dbReference type="InterPro" id="IPR006439">
    <property type="entry name" value="HAD-SF_hydro_IA"/>
</dbReference>
<dbReference type="NCBIfam" id="TIGR01509">
    <property type="entry name" value="HAD-SF-IA-v3"/>
    <property type="match status" value="1"/>
</dbReference>
<dbReference type="PRINTS" id="PR00413">
    <property type="entry name" value="HADHALOGNASE"/>
</dbReference>
<dbReference type="EMBL" id="HF545616">
    <property type="protein sequence ID" value="CCO04760.1"/>
    <property type="molecule type" value="Genomic_DNA"/>
</dbReference>
<dbReference type="SFLD" id="SFLDG01135">
    <property type="entry name" value="C1.5.6:_HAD__Beta-PGM__Phospha"/>
    <property type="match status" value="1"/>
</dbReference>
<dbReference type="PANTHER" id="PTHR18901:SF38">
    <property type="entry name" value="PSEUDOURIDINE-5'-PHOSPHATASE"/>
    <property type="match status" value="1"/>
</dbReference>
<dbReference type="SFLD" id="SFLDG01129">
    <property type="entry name" value="C1.5:_HAD__Beta-PGM__Phosphata"/>
    <property type="match status" value="1"/>
</dbReference>